<keyword evidence="1" id="KW-0472">Membrane</keyword>
<evidence type="ECO:0000256" key="1">
    <source>
        <dbReference type="SAM" id="Phobius"/>
    </source>
</evidence>
<protein>
    <recommendedName>
        <fullName evidence="4">Riboflavin synthase subunit beta</fullName>
    </recommendedName>
</protein>
<gene>
    <name evidence="2" type="ORF">SAMN05444411_11079</name>
</gene>
<reference evidence="2 3" key="1">
    <citation type="submission" date="2016-10" db="EMBL/GenBank/DDBJ databases">
        <authorList>
            <person name="de Groot N.N."/>
        </authorList>
    </citation>
    <scope>NUCLEOTIDE SEQUENCE [LARGE SCALE GENOMIC DNA]</scope>
    <source>
        <strain evidence="2 3">DSM 24956</strain>
    </source>
</reference>
<proteinExistence type="predicted"/>
<sequence length="94" mass="11034">MGILSKRKNKKFEYKPRYFKGDGNPYEVRHKFDEFRSTVGEKQNLKGKVNSALDEMKASENYGFNKVIIIVAAILVFIFLYIIDFDLSIFKKPF</sequence>
<keyword evidence="3" id="KW-1185">Reference proteome</keyword>
<keyword evidence="1" id="KW-1133">Transmembrane helix</keyword>
<dbReference type="RefSeq" id="WP_090125275.1">
    <property type="nucleotide sequence ID" value="NZ_FNNJ01000010.1"/>
</dbReference>
<feature type="transmembrane region" description="Helical" evidence="1">
    <location>
        <begin position="63"/>
        <end position="83"/>
    </location>
</feature>
<dbReference type="AlphaFoldDB" id="A0A1H3F0A7"/>
<evidence type="ECO:0000313" key="2">
    <source>
        <dbReference type="EMBL" id="SDX84463.1"/>
    </source>
</evidence>
<evidence type="ECO:0008006" key="4">
    <source>
        <dbReference type="Google" id="ProtNLM"/>
    </source>
</evidence>
<evidence type="ECO:0000313" key="3">
    <source>
        <dbReference type="Proteomes" id="UP000199595"/>
    </source>
</evidence>
<dbReference type="Proteomes" id="UP000199595">
    <property type="component" value="Unassembled WGS sequence"/>
</dbReference>
<accession>A0A1H3F0A7</accession>
<keyword evidence="1" id="KW-0812">Transmembrane</keyword>
<organism evidence="2 3">
    <name type="scientific">Lutibacter oricola</name>
    <dbReference type="NCBI Taxonomy" id="762486"/>
    <lineage>
        <taxon>Bacteria</taxon>
        <taxon>Pseudomonadati</taxon>
        <taxon>Bacteroidota</taxon>
        <taxon>Flavobacteriia</taxon>
        <taxon>Flavobacteriales</taxon>
        <taxon>Flavobacteriaceae</taxon>
        <taxon>Lutibacter</taxon>
    </lineage>
</organism>
<dbReference type="OrthoDB" id="1139505at2"/>
<name>A0A1H3F0A7_9FLAO</name>
<dbReference type="EMBL" id="FNNJ01000010">
    <property type="protein sequence ID" value="SDX84463.1"/>
    <property type="molecule type" value="Genomic_DNA"/>
</dbReference>
<dbReference type="STRING" id="762486.SAMN05444411_11079"/>